<dbReference type="EMBL" id="CAFBPJ010000207">
    <property type="protein sequence ID" value="CAB5028697.1"/>
    <property type="molecule type" value="Genomic_DNA"/>
</dbReference>
<keyword evidence="2" id="KW-1133">Transmembrane helix</keyword>
<proteinExistence type="predicted"/>
<protein>
    <submittedName>
        <fullName evidence="3">Unannotated protein</fullName>
    </submittedName>
</protein>
<feature type="transmembrane region" description="Helical" evidence="2">
    <location>
        <begin position="39"/>
        <end position="57"/>
    </location>
</feature>
<reference evidence="3" key="1">
    <citation type="submission" date="2020-05" db="EMBL/GenBank/DDBJ databases">
        <authorList>
            <person name="Chiriac C."/>
            <person name="Salcher M."/>
            <person name="Ghai R."/>
            <person name="Kavagutti S V."/>
        </authorList>
    </citation>
    <scope>NUCLEOTIDE SEQUENCE</scope>
</reference>
<keyword evidence="2" id="KW-0812">Transmembrane</keyword>
<accession>A0A6J6LHZ8</accession>
<keyword evidence="2" id="KW-0472">Membrane</keyword>
<feature type="compositionally biased region" description="Basic and acidic residues" evidence="1">
    <location>
        <begin position="112"/>
        <end position="122"/>
    </location>
</feature>
<sequence>MPLSEHEQRLLEQMEKALYAEDPKFATSLRSANSRTSRGRAALGVLGVLVGMGMVLAGVATMMIALGIIGFALMLVSAFIAYSAFKAPATVSLETDTPVAPRKAKSSNGFMDRMEDRWRNRGDGTPGQ</sequence>
<dbReference type="Pfam" id="PF11239">
    <property type="entry name" value="DUF3040"/>
    <property type="match status" value="1"/>
</dbReference>
<name>A0A6J6LHZ8_9ZZZZ</name>
<feature type="transmembrane region" description="Helical" evidence="2">
    <location>
        <begin position="63"/>
        <end position="85"/>
    </location>
</feature>
<evidence type="ECO:0000313" key="4">
    <source>
        <dbReference type="EMBL" id="CAB5028697.1"/>
    </source>
</evidence>
<evidence type="ECO:0000313" key="3">
    <source>
        <dbReference type="EMBL" id="CAB4660758.1"/>
    </source>
</evidence>
<dbReference type="AlphaFoldDB" id="A0A6J6LHZ8"/>
<feature type="region of interest" description="Disordered" evidence="1">
    <location>
        <begin position="95"/>
        <end position="128"/>
    </location>
</feature>
<organism evidence="3">
    <name type="scientific">freshwater metagenome</name>
    <dbReference type="NCBI Taxonomy" id="449393"/>
    <lineage>
        <taxon>unclassified sequences</taxon>
        <taxon>metagenomes</taxon>
        <taxon>ecological metagenomes</taxon>
    </lineage>
</organism>
<evidence type="ECO:0000256" key="2">
    <source>
        <dbReference type="SAM" id="Phobius"/>
    </source>
</evidence>
<dbReference type="EMBL" id="CAEZWW010000002">
    <property type="protein sequence ID" value="CAB4660758.1"/>
    <property type="molecule type" value="Genomic_DNA"/>
</dbReference>
<dbReference type="InterPro" id="IPR021401">
    <property type="entry name" value="DUF3040"/>
</dbReference>
<evidence type="ECO:0000256" key="1">
    <source>
        <dbReference type="SAM" id="MobiDB-lite"/>
    </source>
</evidence>
<gene>
    <name evidence="3" type="ORF">UFOPK2310_00034</name>
    <name evidence="4" type="ORF">UFOPK4092_01411</name>
</gene>